<keyword evidence="3" id="KW-1185">Reference proteome</keyword>
<organism evidence="2 3">
    <name type="scientific">Acanthoscelides obtectus</name>
    <name type="common">Bean weevil</name>
    <name type="synonym">Bruchus obtectus</name>
    <dbReference type="NCBI Taxonomy" id="200917"/>
    <lineage>
        <taxon>Eukaryota</taxon>
        <taxon>Metazoa</taxon>
        <taxon>Ecdysozoa</taxon>
        <taxon>Arthropoda</taxon>
        <taxon>Hexapoda</taxon>
        <taxon>Insecta</taxon>
        <taxon>Pterygota</taxon>
        <taxon>Neoptera</taxon>
        <taxon>Endopterygota</taxon>
        <taxon>Coleoptera</taxon>
        <taxon>Polyphaga</taxon>
        <taxon>Cucujiformia</taxon>
        <taxon>Chrysomeloidea</taxon>
        <taxon>Chrysomelidae</taxon>
        <taxon>Bruchinae</taxon>
        <taxon>Bruchini</taxon>
        <taxon>Acanthoscelides</taxon>
    </lineage>
</organism>
<feature type="region of interest" description="Disordered" evidence="1">
    <location>
        <begin position="60"/>
        <end position="89"/>
    </location>
</feature>
<feature type="compositionally biased region" description="Basic residues" evidence="1">
    <location>
        <begin position="60"/>
        <end position="78"/>
    </location>
</feature>
<name>A0A9P0LYP0_ACAOB</name>
<accession>A0A9P0LYP0</accession>
<reference evidence="2" key="1">
    <citation type="submission" date="2022-03" db="EMBL/GenBank/DDBJ databases">
        <authorList>
            <person name="Sayadi A."/>
        </authorList>
    </citation>
    <scope>NUCLEOTIDE SEQUENCE</scope>
</reference>
<feature type="region of interest" description="Disordered" evidence="1">
    <location>
        <begin position="1"/>
        <end position="34"/>
    </location>
</feature>
<evidence type="ECO:0000256" key="1">
    <source>
        <dbReference type="SAM" id="MobiDB-lite"/>
    </source>
</evidence>
<sequence length="131" mass="15819">MRYDSNDATNTPSYKFSTSSEDEDPFEYNSDLDPNFELIDNEKTITESEHENDLVDITTKKRKRFMKKKERNSRKRHRKPEEWADNKAKSMLDPYHTRQWDFILRFVEEKPKNKSLCAIKSQEDSYQEPIF</sequence>
<evidence type="ECO:0000313" key="2">
    <source>
        <dbReference type="EMBL" id="CAH2003251.1"/>
    </source>
</evidence>
<comment type="caution">
    <text evidence="2">The sequence shown here is derived from an EMBL/GenBank/DDBJ whole genome shotgun (WGS) entry which is preliminary data.</text>
</comment>
<dbReference type="Proteomes" id="UP001152888">
    <property type="component" value="Unassembled WGS sequence"/>
</dbReference>
<evidence type="ECO:0000313" key="3">
    <source>
        <dbReference type="Proteomes" id="UP001152888"/>
    </source>
</evidence>
<dbReference type="EMBL" id="CAKOFQ010007534">
    <property type="protein sequence ID" value="CAH2003251.1"/>
    <property type="molecule type" value="Genomic_DNA"/>
</dbReference>
<dbReference type="OrthoDB" id="6780244at2759"/>
<gene>
    <name evidence="2" type="ORF">ACAOBT_LOCUS27297</name>
</gene>
<protein>
    <submittedName>
        <fullName evidence="2">Uncharacterized protein</fullName>
    </submittedName>
</protein>
<feature type="compositionally biased region" description="Polar residues" evidence="1">
    <location>
        <begin position="1"/>
        <end position="19"/>
    </location>
</feature>
<dbReference type="AlphaFoldDB" id="A0A9P0LYP0"/>
<proteinExistence type="predicted"/>
<feature type="compositionally biased region" description="Basic and acidic residues" evidence="1">
    <location>
        <begin position="79"/>
        <end position="89"/>
    </location>
</feature>